<dbReference type="EnsemblMetazoa" id="RPRC000697-RA">
    <property type="protein sequence ID" value="RPRC000697-PA"/>
    <property type="gene ID" value="RPRC000697"/>
</dbReference>
<organism evidence="3 4">
    <name type="scientific">Rhodnius prolixus</name>
    <name type="common">Triatomid bug</name>
    <dbReference type="NCBI Taxonomy" id="13249"/>
    <lineage>
        <taxon>Eukaryota</taxon>
        <taxon>Metazoa</taxon>
        <taxon>Ecdysozoa</taxon>
        <taxon>Arthropoda</taxon>
        <taxon>Hexapoda</taxon>
        <taxon>Insecta</taxon>
        <taxon>Pterygota</taxon>
        <taxon>Neoptera</taxon>
        <taxon>Paraneoptera</taxon>
        <taxon>Hemiptera</taxon>
        <taxon>Heteroptera</taxon>
        <taxon>Panheteroptera</taxon>
        <taxon>Cimicomorpha</taxon>
        <taxon>Reduviidae</taxon>
        <taxon>Triatominae</taxon>
        <taxon>Rhodnius</taxon>
    </lineage>
</organism>
<dbReference type="AlphaFoldDB" id="T1H9J4"/>
<dbReference type="InParanoid" id="T1H9J4"/>
<dbReference type="GO" id="GO:0051299">
    <property type="term" value="P:centrosome separation"/>
    <property type="evidence" value="ECO:0007669"/>
    <property type="project" value="TreeGrafter"/>
</dbReference>
<protein>
    <submittedName>
        <fullName evidence="3">Uncharacterized protein</fullName>
    </submittedName>
</protein>
<feature type="region of interest" description="Disordered" evidence="2">
    <location>
        <begin position="198"/>
        <end position="252"/>
    </location>
</feature>
<dbReference type="PANTHER" id="PTHR34439:SF1">
    <property type="entry name" value="CENTROBIN"/>
    <property type="match status" value="1"/>
</dbReference>
<dbReference type="EMBL" id="ACPB03025908">
    <property type="status" value="NOT_ANNOTATED_CDS"/>
    <property type="molecule type" value="Genomic_DNA"/>
</dbReference>
<dbReference type="eggNOG" id="KOG0940">
    <property type="taxonomic scope" value="Eukaryota"/>
</dbReference>
<evidence type="ECO:0000313" key="4">
    <source>
        <dbReference type="Proteomes" id="UP000015103"/>
    </source>
</evidence>
<proteinExistence type="predicted"/>
<reference evidence="3" key="1">
    <citation type="submission" date="2015-05" db="UniProtKB">
        <authorList>
            <consortium name="EnsemblMetazoa"/>
        </authorList>
    </citation>
    <scope>IDENTIFICATION</scope>
</reference>
<dbReference type="Proteomes" id="UP000015103">
    <property type="component" value="Unassembled WGS sequence"/>
</dbReference>
<evidence type="ECO:0000313" key="3">
    <source>
        <dbReference type="EnsemblMetazoa" id="RPRC000697-PA"/>
    </source>
</evidence>
<sequence length="307" mass="33890">AKAEEEVKATALALEKSKSELRAVYQSQLESVVRDKVAEFQAQLDRAQAVMQVELENTKRQAEEVAHRQQQALVNSHVAEMRRLESIHKEELRAIESKLAESERRRTRLENGKKDIAQRLHGVMESQWRQALNIITSELSVKQLLDRQPGKPVDTTTSSITGGMWPDTDTTGDHSQHWAQIIQQELMLRDAPATTGLDPFLPGVTDHSRQESADSGLGLGNSYSLPQTPDDFLTSMDMDASVSDGGTASEMTGLDSHEITSLSDNIDSTDDLVPSLQLGEEFTSDILDDVQALINPTSKGGNSLTWL</sequence>
<dbReference type="InterPro" id="IPR038923">
    <property type="entry name" value="Centrobin"/>
</dbReference>
<dbReference type="HOGENOM" id="CLU_907873_0_0_1"/>
<dbReference type="PANTHER" id="PTHR34439">
    <property type="entry name" value="CENTROBIN"/>
    <property type="match status" value="1"/>
</dbReference>
<feature type="coiled-coil region" evidence="1">
    <location>
        <begin position="37"/>
        <end position="119"/>
    </location>
</feature>
<dbReference type="VEuPathDB" id="VectorBase:RPRC000697"/>
<name>T1H9J4_RHOPR</name>
<dbReference type="GO" id="GO:1902410">
    <property type="term" value="P:mitotic cytokinetic process"/>
    <property type="evidence" value="ECO:0007669"/>
    <property type="project" value="TreeGrafter"/>
</dbReference>
<accession>T1H9J4</accession>
<feature type="region of interest" description="Disordered" evidence="2">
    <location>
        <begin position="146"/>
        <end position="177"/>
    </location>
</feature>
<dbReference type="GO" id="GO:0007099">
    <property type="term" value="P:centriole replication"/>
    <property type="evidence" value="ECO:0007669"/>
    <property type="project" value="InterPro"/>
</dbReference>
<dbReference type="STRING" id="13249.T1H9J4"/>
<keyword evidence="4" id="KW-1185">Reference proteome</keyword>
<dbReference type="EMBL" id="ACPB03025907">
    <property type="status" value="NOT_ANNOTATED_CDS"/>
    <property type="molecule type" value="Genomic_DNA"/>
</dbReference>
<dbReference type="GO" id="GO:0005813">
    <property type="term" value="C:centrosome"/>
    <property type="evidence" value="ECO:0007669"/>
    <property type="project" value="TreeGrafter"/>
</dbReference>
<dbReference type="GO" id="GO:0005814">
    <property type="term" value="C:centriole"/>
    <property type="evidence" value="ECO:0007669"/>
    <property type="project" value="TreeGrafter"/>
</dbReference>
<dbReference type="GO" id="GO:1902017">
    <property type="term" value="P:regulation of cilium assembly"/>
    <property type="evidence" value="ECO:0007669"/>
    <property type="project" value="InterPro"/>
</dbReference>
<keyword evidence="1" id="KW-0175">Coiled coil</keyword>
<evidence type="ECO:0000256" key="2">
    <source>
        <dbReference type="SAM" id="MobiDB-lite"/>
    </source>
</evidence>
<evidence type="ECO:0000256" key="1">
    <source>
        <dbReference type="SAM" id="Coils"/>
    </source>
</evidence>